<dbReference type="AlphaFoldDB" id="A0A8H3U0W6"/>
<protein>
    <submittedName>
        <fullName evidence="1">Uncharacterized protein</fullName>
    </submittedName>
</protein>
<dbReference type="EMBL" id="WNWQ01001266">
    <property type="protein sequence ID" value="KAE9961861.1"/>
    <property type="molecule type" value="Genomic_DNA"/>
</dbReference>
<accession>A0A8H3U0W6</accession>
<dbReference type="Proteomes" id="UP000433883">
    <property type="component" value="Unassembled WGS sequence"/>
</dbReference>
<evidence type="ECO:0000313" key="2">
    <source>
        <dbReference type="Proteomes" id="UP000433883"/>
    </source>
</evidence>
<sequence>MLHLTTTTIATILSLYRRHKIRNVRAIHAILSLHNPSLAAYPNNTDASDFESEHLQDLIPDHQYSKIVAAAGHTRKYRDRVPSDKEKIIDVLDQGKCRDYVDEVLTSEEVRMLRGMGVETLGRFEGRDSLVEANGVEDKDMDMEARDEKLGPWTPEPDKEVIVIESSPSERVQDKEVILIESSPSERVQGKEVVLIDSSPVEGDRMPSGFMKSRVEYLRSKAVTED</sequence>
<gene>
    <name evidence="1" type="ORF">BLS_001229</name>
</gene>
<name>A0A8H3U0W6_VENIN</name>
<comment type="caution">
    <text evidence="1">The sequence shown here is derived from an EMBL/GenBank/DDBJ whole genome shotgun (WGS) entry which is preliminary data.</text>
</comment>
<organism evidence="1 2">
    <name type="scientific">Venturia inaequalis</name>
    <name type="common">Apple scab fungus</name>
    <dbReference type="NCBI Taxonomy" id="5025"/>
    <lineage>
        <taxon>Eukaryota</taxon>
        <taxon>Fungi</taxon>
        <taxon>Dikarya</taxon>
        <taxon>Ascomycota</taxon>
        <taxon>Pezizomycotina</taxon>
        <taxon>Dothideomycetes</taxon>
        <taxon>Pleosporomycetidae</taxon>
        <taxon>Venturiales</taxon>
        <taxon>Venturiaceae</taxon>
        <taxon>Venturia</taxon>
    </lineage>
</organism>
<evidence type="ECO:0000313" key="1">
    <source>
        <dbReference type="EMBL" id="KAE9961861.1"/>
    </source>
</evidence>
<proteinExistence type="predicted"/>
<reference evidence="1 2" key="1">
    <citation type="submission" date="2019-11" db="EMBL/GenBank/DDBJ databases">
        <title>Venturia inaequalis Genome Resource.</title>
        <authorList>
            <person name="Lichtner F.J."/>
        </authorList>
    </citation>
    <scope>NUCLEOTIDE SEQUENCE [LARGE SCALE GENOMIC DNA]</scope>
    <source>
        <strain evidence="1">Bline_iso_100314</strain>
    </source>
</reference>